<dbReference type="SUPFAM" id="SSF52172">
    <property type="entry name" value="CheY-like"/>
    <property type="match status" value="1"/>
</dbReference>
<proteinExistence type="predicted"/>
<sequence>MIMQERYAPIATESYQRGATEPLLIGCPVCGRPAKVRPHLIGEEVACGHCHGTFVVTEQMNGEKIARSITAARETSKQESPVRSTPIRPSRKQDKLPKPHQSRQSTPRPIAFIVEPRDEVYARLAGDLIEAGYRVVRALSATDALKACGKYRPKLVLAQLALPSQKAWQLAPKLAMLDCDTRVVLYGAEVAVHDYAMADFLGIEELVEYGGDLFRLSARIRQVLGSESPVQTESKYRSVA</sequence>
<reference evidence="4 5" key="1">
    <citation type="submission" date="2019-02" db="EMBL/GenBank/DDBJ databases">
        <title>Deep-cultivation of Planctomycetes and their phenomic and genomic characterization uncovers novel biology.</title>
        <authorList>
            <person name="Wiegand S."/>
            <person name="Jogler M."/>
            <person name="Boedeker C."/>
            <person name="Pinto D."/>
            <person name="Vollmers J."/>
            <person name="Rivas-Marin E."/>
            <person name="Kohn T."/>
            <person name="Peeters S.H."/>
            <person name="Heuer A."/>
            <person name="Rast P."/>
            <person name="Oberbeckmann S."/>
            <person name="Bunk B."/>
            <person name="Jeske O."/>
            <person name="Meyerdierks A."/>
            <person name="Storesund J.E."/>
            <person name="Kallscheuer N."/>
            <person name="Luecker S."/>
            <person name="Lage O.M."/>
            <person name="Pohl T."/>
            <person name="Merkel B.J."/>
            <person name="Hornburger P."/>
            <person name="Mueller R.-W."/>
            <person name="Bruemmer F."/>
            <person name="Labrenz M."/>
            <person name="Spormann A.M."/>
            <person name="Op den Camp H."/>
            <person name="Overmann J."/>
            <person name="Amann R."/>
            <person name="Jetten M.S.M."/>
            <person name="Mascher T."/>
            <person name="Medema M.H."/>
            <person name="Devos D.P."/>
            <person name="Kaster A.-K."/>
            <person name="Ovreas L."/>
            <person name="Rohde M."/>
            <person name="Galperin M.Y."/>
            <person name="Jogler C."/>
        </authorList>
    </citation>
    <scope>NUCLEOTIDE SEQUENCE [LARGE SCALE GENOMIC DNA]</scope>
    <source>
        <strain evidence="4 5">TBK1r</strain>
    </source>
</reference>
<comment type="caution">
    <text evidence="1">Lacks conserved residue(s) required for the propagation of feature annotation.</text>
</comment>
<dbReference type="Proteomes" id="UP000318081">
    <property type="component" value="Chromosome"/>
</dbReference>
<evidence type="ECO:0000256" key="2">
    <source>
        <dbReference type="SAM" id="MobiDB-lite"/>
    </source>
</evidence>
<evidence type="ECO:0000313" key="4">
    <source>
        <dbReference type="EMBL" id="QDV83762.1"/>
    </source>
</evidence>
<feature type="domain" description="Response regulatory" evidence="3">
    <location>
        <begin position="110"/>
        <end position="224"/>
    </location>
</feature>
<accession>A0ABX5XQ32</accession>
<name>A0ABX5XQ32_9BACT</name>
<dbReference type="Gene3D" id="3.40.50.2300">
    <property type="match status" value="1"/>
</dbReference>
<keyword evidence="5" id="KW-1185">Reference proteome</keyword>
<gene>
    <name evidence="4" type="ORF">TBK1r_27040</name>
</gene>
<evidence type="ECO:0000259" key="3">
    <source>
        <dbReference type="PROSITE" id="PS50110"/>
    </source>
</evidence>
<protein>
    <recommendedName>
        <fullName evidence="3">Response regulatory domain-containing protein</fullName>
    </recommendedName>
</protein>
<dbReference type="InterPro" id="IPR001789">
    <property type="entry name" value="Sig_transdc_resp-reg_receiver"/>
</dbReference>
<dbReference type="PROSITE" id="PS50110">
    <property type="entry name" value="RESPONSE_REGULATORY"/>
    <property type="match status" value="1"/>
</dbReference>
<feature type="region of interest" description="Disordered" evidence="2">
    <location>
        <begin position="71"/>
        <end position="109"/>
    </location>
</feature>
<dbReference type="InterPro" id="IPR011006">
    <property type="entry name" value="CheY-like_superfamily"/>
</dbReference>
<evidence type="ECO:0000256" key="1">
    <source>
        <dbReference type="PROSITE-ProRule" id="PRU00169"/>
    </source>
</evidence>
<evidence type="ECO:0000313" key="5">
    <source>
        <dbReference type="Proteomes" id="UP000318081"/>
    </source>
</evidence>
<dbReference type="EMBL" id="CP036432">
    <property type="protein sequence ID" value="QDV83762.1"/>
    <property type="molecule type" value="Genomic_DNA"/>
</dbReference>
<organism evidence="4 5">
    <name type="scientific">Stieleria magnilauensis</name>
    <dbReference type="NCBI Taxonomy" id="2527963"/>
    <lineage>
        <taxon>Bacteria</taxon>
        <taxon>Pseudomonadati</taxon>
        <taxon>Planctomycetota</taxon>
        <taxon>Planctomycetia</taxon>
        <taxon>Pirellulales</taxon>
        <taxon>Pirellulaceae</taxon>
        <taxon>Stieleria</taxon>
    </lineage>
</organism>